<accession>A0A348AR26</accession>
<evidence type="ECO:0008006" key="3">
    <source>
        <dbReference type="Google" id="ProtNLM"/>
    </source>
</evidence>
<dbReference type="Gene3D" id="1.50.10.10">
    <property type="match status" value="1"/>
</dbReference>
<dbReference type="InterPro" id="IPR012341">
    <property type="entry name" value="6hp_glycosidase-like_sf"/>
</dbReference>
<dbReference type="InterPro" id="IPR008928">
    <property type="entry name" value="6-hairpin_glycosidase_sf"/>
</dbReference>
<dbReference type="GO" id="GO:0005975">
    <property type="term" value="P:carbohydrate metabolic process"/>
    <property type="evidence" value="ECO:0007669"/>
    <property type="project" value="InterPro"/>
</dbReference>
<protein>
    <recommendedName>
        <fullName evidence="3">Glycosyl hydrolase family 8</fullName>
    </recommendedName>
</protein>
<evidence type="ECO:0000313" key="2">
    <source>
        <dbReference type="Proteomes" id="UP000276437"/>
    </source>
</evidence>
<evidence type="ECO:0000313" key="1">
    <source>
        <dbReference type="EMBL" id="BBB93524.1"/>
    </source>
</evidence>
<keyword evidence="2" id="KW-1185">Reference proteome</keyword>
<name>A0A348AR26_9FIRM</name>
<dbReference type="KEGG" id="mana:MAMMFC1_04241"/>
<dbReference type="EMBL" id="AP018449">
    <property type="protein sequence ID" value="BBB93524.1"/>
    <property type="molecule type" value="Genomic_DNA"/>
</dbReference>
<dbReference type="Proteomes" id="UP000276437">
    <property type="component" value="Chromosome"/>
</dbReference>
<proteinExistence type="predicted"/>
<sequence length="377" mass="42811">MKIRIALLVFLVVLAVMVQFIFLNNTPNPNLTEAKVNQNPAAGKNPKPEEIQAFRFLRTRMQSPHGVIRYLVDAKSPAAFGVSESMGQAMEYTALLGDAKLFGKYAAFTDKYFKDPTGYYYWKIDVASKKGETTSALVDDLRIVKAYFIANEKKLGNYDKQIEKLAEAIYEFDVDAKGYPCDFYDGIAKKKADIVSLFYLDVETMEKLSKVNAKWSASHKNAIRILLNMPENQHGFYPQTFKIDTKQYIWPISINMVENLYTAIDAYNAGKSTSALVTFLKAQVKQGKVYNHYNSDGTPVNQDESTAVYALSTRFLALNNEWEAAEWCYHRTLDFQINDKKSFEGGFGEPETGLVYAFDQLEALLMLRMVEIKNDSQ</sequence>
<gene>
    <name evidence="1" type="ORF">MAMMFC1_04241</name>
</gene>
<dbReference type="AlphaFoldDB" id="A0A348AR26"/>
<dbReference type="SUPFAM" id="SSF48208">
    <property type="entry name" value="Six-hairpin glycosidases"/>
    <property type="match status" value="1"/>
</dbReference>
<reference evidence="1 2" key="1">
    <citation type="journal article" date="2018" name="Int. J. Syst. Evol. Microbiol.">
        <title>Methylomusa anaerophila gen. nov., sp. nov., an anaerobic methanol-utilizing bacterium isolated from a microbial fuel cell.</title>
        <authorList>
            <person name="Amano N."/>
            <person name="Yamamuro A."/>
            <person name="Miyahara M."/>
            <person name="Kouzuma A."/>
            <person name="Abe T."/>
            <person name="Watanabe K."/>
        </authorList>
    </citation>
    <scope>NUCLEOTIDE SEQUENCE [LARGE SCALE GENOMIC DNA]</scope>
    <source>
        <strain evidence="1 2">MMFC1</strain>
    </source>
</reference>
<organism evidence="1 2">
    <name type="scientific">Methylomusa anaerophila</name>
    <dbReference type="NCBI Taxonomy" id="1930071"/>
    <lineage>
        <taxon>Bacteria</taxon>
        <taxon>Bacillati</taxon>
        <taxon>Bacillota</taxon>
        <taxon>Negativicutes</taxon>
        <taxon>Selenomonadales</taxon>
        <taxon>Sporomusaceae</taxon>
        <taxon>Methylomusa</taxon>
    </lineage>
</organism>